<dbReference type="SMART" id="SM00729">
    <property type="entry name" value="Elp3"/>
    <property type="match status" value="1"/>
</dbReference>
<dbReference type="STRING" id="1194090.SAMN05443144_104231"/>
<dbReference type="AlphaFoldDB" id="A0A1M4XVF3"/>
<dbReference type="GO" id="GO:0051536">
    <property type="term" value="F:iron-sulfur cluster binding"/>
    <property type="evidence" value="ECO:0007669"/>
    <property type="project" value="InterPro"/>
</dbReference>
<dbReference type="InterPro" id="IPR058240">
    <property type="entry name" value="rSAM_sf"/>
</dbReference>
<dbReference type="GO" id="GO:0003824">
    <property type="term" value="F:catalytic activity"/>
    <property type="evidence" value="ECO:0007669"/>
    <property type="project" value="InterPro"/>
</dbReference>
<dbReference type="PIRSF" id="PIRSF004954">
    <property type="entry name" value="Radical_SAM"/>
    <property type="match status" value="1"/>
</dbReference>
<gene>
    <name evidence="2" type="ORF">SAMN05443144_104231</name>
</gene>
<dbReference type="EMBL" id="FQUS01000004">
    <property type="protein sequence ID" value="SHE97547.1"/>
    <property type="molecule type" value="Genomic_DNA"/>
</dbReference>
<accession>A0A1M4XVF3</accession>
<organism evidence="2 3">
    <name type="scientific">Fodinibius roseus</name>
    <dbReference type="NCBI Taxonomy" id="1194090"/>
    <lineage>
        <taxon>Bacteria</taxon>
        <taxon>Pseudomonadati</taxon>
        <taxon>Balneolota</taxon>
        <taxon>Balneolia</taxon>
        <taxon>Balneolales</taxon>
        <taxon>Balneolaceae</taxon>
        <taxon>Fodinibius</taxon>
    </lineage>
</organism>
<dbReference type="OrthoDB" id="4501995at2"/>
<proteinExistence type="predicted"/>
<dbReference type="Proteomes" id="UP000184041">
    <property type="component" value="Unassembled WGS sequence"/>
</dbReference>
<dbReference type="InterPro" id="IPR005909">
    <property type="entry name" value="RaSEA"/>
</dbReference>
<evidence type="ECO:0000259" key="1">
    <source>
        <dbReference type="SMART" id="SM00729"/>
    </source>
</evidence>
<dbReference type="SUPFAM" id="SSF102114">
    <property type="entry name" value="Radical SAM enzymes"/>
    <property type="match status" value="1"/>
</dbReference>
<evidence type="ECO:0000313" key="3">
    <source>
        <dbReference type="Proteomes" id="UP000184041"/>
    </source>
</evidence>
<dbReference type="InterPro" id="IPR006638">
    <property type="entry name" value="Elp3/MiaA/NifB-like_rSAM"/>
</dbReference>
<keyword evidence="3" id="KW-1185">Reference proteome</keyword>
<reference evidence="2 3" key="1">
    <citation type="submission" date="2016-11" db="EMBL/GenBank/DDBJ databases">
        <authorList>
            <person name="Jaros S."/>
            <person name="Januszkiewicz K."/>
            <person name="Wedrychowicz H."/>
        </authorList>
    </citation>
    <scope>NUCLEOTIDE SEQUENCE [LARGE SCALE GENOMIC DNA]</scope>
    <source>
        <strain evidence="2 3">DSM 21986</strain>
    </source>
</reference>
<dbReference type="RefSeq" id="WP_073060441.1">
    <property type="nucleotide sequence ID" value="NZ_FQUS01000004.1"/>
</dbReference>
<feature type="domain" description="Elp3/MiaA/NifB-like radical SAM core" evidence="1">
    <location>
        <begin position="41"/>
        <end position="257"/>
    </location>
</feature>
<evidence type="ECO:0000313" key="2">
    <source>
        <dbReference type="EMBL" id="SHE97547.1"/>
    </source>
</evidence>
<sequence>MLDTSEIIDLRPPRNKVRPDRPYHFLHEQERGPDGALKEVNTIFLTNSECPFKCVMCDLWKNTLTEPVQPGHIPDQISYALRRLPQASAVKLYNNGNFFDRKAVPPEDYEAIGELLSGYERLIIENHPKLCGPGCLSFQQLLGGRLEIAMGLETIHPEVLPKLNKQVTTENFAEAASFLAQNDIDARAFILLNPPFLTDPEEHIAWAVKSVEFALHCGVSACSIIPTRTGNGAMEKLQQEGHYVPPTIAALEQAFEQALRFDGGRIFVDLWDLKRFSECNHCFEERKQRLEKMNREQRIYPPVSCIQCCE</sequence>
<name>A0A1M4XVF3_9BACT</name>
<protein>
    <recommendedName>
        <fullName evidence="1">Elp3/MiaA/NifB-like radical SAM core domain-containing protein</fullName>
    </recommendedName>
</protein>